<name>A0A2C5Y507_9HYPO</name>
<dbReference type="AlphaFoldDB" id="A0A2C5Y507"/>
<comment type="caution">
    <text evidence="1">The sequence shown here is derived from an EMBL/GenBank/DDBJ whole genome shotgun (WGS) entry which is preliminary data.</text>
</comment>
<dbReference type="Proteomes" id="UP000224854">
    <property type="component" value="Unassembled WGS sequence"/>
</dbReference>
<organism evidence="1 2">
    <name type="scientific">Ophiocordyceps australis</name>
    <dbReference type="NCBI Taxonomy" id="1399860"/>
    <lineage>
        <taxon>Eukaryota</taxon>
        <taxon>Fungi</taxon>
        <taxon>Dikarya</taxon>
        <taxon>Ascomycota</taxon>
        <taxon>Pezizomycotina</taxon>
        <taxon>Sordariomycetes</taxon>
        <taxon>Hypocreomycetidae</taxon>
        <taxon>Hypocreales</taxon>
        <taxon>Ophiocordycipitaceae</taxon>
        <taxon>Ophiocordyceps</taxon>
    </lineage>
</organism>
<evidence type="ECO:0000313" key="1">
    <source>
        <dbReference type="EMBL" id="PHH62723.1"/>
    </source>
</evidence>
<gene>
    <name evidence="1" type="ORF">CDD82_1970</name>
</gene>
<accession>A0A2C5Y507</accession>
<proteinExistence type="predicted"/>
<dbReference type="OrthoDB" id="10472088at2759"/>
<evidence type="ECO:0000313" key="2">
    <source>
        <dbReference type="Proteomes" id="UP000224854"/>
    </source>
</evidence>
<protein>
    <submittedName>
        <fullName evidence="1">Uncharacterized protein</fullName>
    </submittedName>
</protein>
<keyword evidence="2" id="KW-1185">Reference proteome</keyword>
<dbReference type="EMBL" id="NJEU01001646">
    <property type="protein sequence ID" value="PHH62723.1"/>
    <property type="molecule type" value="Genomic_DNA"/>
</dbReference>
<sequence>MLLQTSLRGPAASSDAKQKVCPSVAVDSFHGCSNWLCGWERKLSIYRLPKWAKLAVGQRLGAKGPAESGDEHRRAATSIYRRGITPVAIMHPLPTEWSMLD</sequence>
<reference evidence="1 2" key="1">
    <citation type="submission" date="2017-06" db="EMBL/GenBank/DDBJ databases">
        <title>Ant-infecting Ophiocordyceps genomes reveal a high diversity of potential behavioral manipulation genes and a possible major role for enterotoxins.</title>
        <authorList>
            <person name="De Bekker C."/>
            <person name="Evans H.C."/>
            <person name="Brachmann A."/>
            <person name="Hughes D.P."/>
        </authorList>
    </citation>
    <scope>NUCLEOTIDE SEQUENCE [LARGE SCALE GENOMIC DNA]</scope>
    <source>
        <strain evidence="1 2">1348a</strain>
    </source>
</reference>